<dbReference type="Pfam" id="PF13649">
    <property type="entry name" value="Methyltransf_25"/>
    <property type="match status" value="1"/>
</dbReference>
<evidence type="ECO:0000256" key="1">
    <source>
        <dbReference type="ARBA" id="ARBA00022603"/>
    </source>
</evidence>
<dbReference type="InterPro" id="IPR041698">
    <property type="entry name" value="Methyltransf_25"/>
</dbReference>
<evidence type="ECO:0000256" key="4">
    <source>
        <dbReference type="SAM" id="MobiDB-lite"/>
    </source>
</evidence>
<accession>A0A9P6XXG3</accession>
<feature type="domain" description="Methyltransferase" evidence="5">
    <location>
        <begin position="92"/>
        <end position="183"/>
    </location>
</feature>
<evidence type="ECO:0000313" key="7">
    <source>
        <dbReference type="Proteomes" id="UP000717996"/>
    </source>
</evidence>
<keyword evidence="2" id="KW-0808">Transferase</keyword>
<feature type="region of interest" description="Disordered" evidence="4">
    <location>
        <begin position="1"/>
        <end position="41"/>
    </location>
</feature>
<proteinExistence type="predicted"/>
<keyword evidence="3" id="KW-0949">S-adenosyl-L-methionine</keyword>
<dbReference type="PANTHER" id="PTHR43591">
    <property type="entry name" value="METHYLTRANSFERASE"/>
    <property type="match status" value="1"/>
</dbReference>
<protein>
    <recommendedName>
        <fullName evidence="5">Methyltransferase domain-containing protein</fullName>
    </recommendedName>
</protein>
<evidence type="ECO:0000313" key="6">
    <source>
        <dbReference type="EMBL" id="KAG1534537.1"/>
    </source>
</evidence>
<gene>
    <name evidence="6" type="ORF">G6F51_012040</name>
</gene>
<dbReference type="InterPro" id="IPR029063">
    <property type="entry name" value="SAM-dependent_MTases_sf"/>
</dbReference>
<dbReference type="PANTHER" id="PTHR43591:SF24">
    <property type="entry name" value="2-METHOXY-6-POLYPRENYL-1,4-BENZOQUINOL METHYLASE, MITOCHONDRIAL"/>
    <property type="match status" value="1"/>
</dbReference>
<dbReference type="CDD" id="cd02440">
    <property type="entry name" value="AdoMet_MTases"/>
    <property type="match status" value="1"/>
</dbReference>
<dbReference type="AlphaFoldDB" id="A0A9P6XXG3"/>
<sequence length="309" mass="35447">MGNRVSAAAARKKRLSEKNNEKINEKNSDIQTSSTSNLDRRSSEVSTVTYWLPNHNDELDRLSSQHFALKILYDGNISNQIASKLNMDNAVVLDVGCGPGTWLMDVATEFPGGDFHGIDVYDIFPRNIRPANVHFQSCDALEGLPFPDNTFDLVNMRMLYVALKKDEWSLMFKEIYRVLKPGGFLQSCECTTIETGNEFVQQTANAFRQSMRDRDQDPYISPTLGDILRKLNYKILDYEPKIISFAQTDVLTKEFLWNMVQICRNAQPMLEEQFGYTGDQYAHFLTTFEAELQKKPEATWSFHRHSAQK</sequence>
<name>A0A9P6XXG3_RHIOR</name>
<dbReference type="SUPFAM" id="SSF53335">
    <property type="entry name" value="S-adenosyl-L-methionine-dependent methyltransferases"/>
    <property type="match status" value="1"/>
</dbReference>
<dbReference type="Proteomes" id="UP000717996">
    <property type="component" value="Unassembled WGS sequence"/>
</dbReference>
<evidence type="ECO:0000259" key="5">
    <source>
        <dbReference type="Pfam" id="PF13649"/>
    </source>
</evidence>
<dbReference type="InterPro" id="IPR023576">
    <property type="entry name" value="UbiE/COQ5_MeTrFase_CS"/>
</dbReference>
<feature type="compositionally biased region" description="Basic and acidic residues" evidence="4">
    <location>
        <begin position="16"/>
        <end position="28"/>
    </location>
</feature>
<evidence type="ECO:0000256" key="3">
    <source>
        <dbReference type="ARBA" id="ARBA00022691"/>
    </source>
</evidence>
<comment type="caution">
    <text evidence="6">The sequence shown here is derived from an EMBL/GenBank/DDBJ whole genome shotgun (WGS) entry which is preliminary data.</text>
</comment>
<dbReference type="OrthoDB" id="2013972at2759"/>
<keyword evidence="1" id="KW-0489">Methyltransferase</keyword>
<dbReference type="EMBL" id="JAANIT010003225">
    <property type="protein sequence ID" value="KAG1534537.1"/>
    <property type="molecule type" value="Genomic_DNA"/>
</dbReference>
<reference evidence="6" key="1">
    <citation type="journal article" date="2020" name="Microb. Genom.">
        <title>Genetic diversity of clinical and environmental Mucorales isolates obtained from an investigation of mucormycosis cases among solid organ transplant recipients.</title>
        <authorList>
            <person name="Nguyen M.H."/>
            <person name="Kaul D."/>
            <person name="Muto C."/>
            <person name="Cheng S.J."/>
            <person name="Richter R.A."/>
            <person name="Bruno V.M."/>
            <person name="Liu G."/>
            <person name="Beyhan S."/>
            <person name="Sundermann A.J."/>
            <person name="Mounaud S."/>
            <person name="Pasculle A.W."/>
            <person name="Nierman W.C."/>
            <person name="Driscoll E."/>
            <person name="Cumbie R."/>
            <person name="Clancy C.J."/>
            <person name="Dupont C.L."/>
        </authorList>
    </citation>
    <scope>NUCLEOTIDE SEQUENCE</scope>
    <source>
        <strain evidence="6">GL16</strain>
    </source>
</reference>
<organism evidence="6 7">
    <name type="scientific">Rhizopus oryzae</name>
    <name type="common">Mucormycosis agent</name>
    <name type="synonym">Rhizopus arrhizus var. delemar</name>
    <dbReference type="NCBI Taxonomy" id="64495"/>
    <lineage>
        <taxon>Eukaryota</taxon>
        <taxon>Fungi</taxon>
        <taxon>Fungi incertae sedis</taxon>
        <taxon>Mucoromycota</taxon>
        <taxon>Mucoromycotina</taxon>
        <taxon>Mucoromycetes</taxon>
        <taxon>Mucorales</taxon>
        <taxon>Mucorineae</taxon>
        <taxon>Rhizopodaceae</taxon>
        <taxon>Rhizopus</taxon>
    </lineage>
</organism>
<dbReference type="GO" id="GO:0032259">
    <property type="term" value="P:methylation"/>
    <property type="evidence" value="ECO:0007669"/>
    <property type="project" value="UniProtKB-KW"/>
</dbReference>
<dbReference type="Gene3D" id="3.40.50.150">
    <property type="entry name" value="Vaccinia Virus protein VP39"/>
    <property type="match status" value="1"/>
</dbReference>
<evidence type="ECO:0000256" key="2">
    <source>
        <dbReference type="ARBA" id="ARBA00022679"/>
    </source>
</evidence>
<dbReference type="GO" id="GO:0008168">
    <property type="term" value="F:methyltransferase activity"/>
    <property type="evidence" value="ECO:0007669"/>
    <property type="project" value="UniProtKB-KW"/>
</dbReference>
<dbReference type="PROSITE" id="PS01184">
    <property type="entry name" value="UBIE_2"/>
    <property type="match status" value="1"/>
</dbReference>